<dbReference type="GO" id="GO:0006450">
    <property type="term" value="P:regulation of translational fidelity"/>
    <property type="evidence" value="ECO:0007669"/>
    <property type="project" value="InterPro"/>
</dbReference>
<dbReference type="Pfam" id="PF16717">
    <property type="entry name" value="RAC_head"/>
    <property type="match status" value="1"/>
</dbReference>
<evidence type="ECO:0000313" key="7">
    <source>
        <dbReference type="EMBL" id="PVV04709.1"/>
    </source>
</evidence>
<evidence type="ECO:0000313" key="6">
    <source>
        <dbReference type="EMBL" id="PVU94936.1"/>
    </source>
</evidence>
<evidence type="ECO:0000256" key="1">
    <source>
        <dbReference type="ARBA" id="ARBA00004496"/>
    </source>
</evidence>
<dbReference type="PROSITE" id="PS00636">
    <property type="entry name" value="DNAJ_1"/>
    <property type="match status" value="1"/>
</dbReference>
<dbReference type="PANTHER" id="PTHR43999">
    <property type="entry name" value="DNAJ HOMOLOG SUBFAMILY C MEMBER 2"/>
    <property type="match status" value="1"/>
</dbReference>
<dbReference type="InterPro" id="IPR036869">
    <property type="entry name" value="J_dom_sf"/>
</dbReference>
<dbReference type="PROSITE" id="PS50076">
    <property type="entry name" value="DNAJ_2"/>
    <property type="match status" value="1"/>
</dbReference>
<evidence type="ECO:0000256" key="4">
    <source>
        <dbReference type="SAM" id="MobiDB-lite"/>
    </source>
</evidence>
<accession>A0A2T9ZJD8</accession>
<dbReference type="SMART" id="SM00271">
    <property type="entry name" value="DnaJ"/>
    <property type="match status" value="1"/>
</dbReference>
<protein>
    <recommendedName>
        <fullName evidence="5">J domain-containing protein</fullName>
    </recommendedName>
</protein>
<dbReference type="OrthoDB" id="1690618at2759"/>
<dbReference type="GO" id="GO:0030544">
    <property type="term" value="F:Hsp70 protein binding"/>
    <property type="evidence" value="ECO:0007669"/>
    <property type="project" value="InterPro"/>
</dbReference>
<organism evidence="7 8">
    <name type="scientific">Smittium megazygosporum</name>
    <dbReference type="NCBI Taxonomy" id="133381"/>
    <lineage>
        <taxon>Eukaryota</taxon>
        <taxon>Fungi</taxon>
        <taxon>Fungi incertae sedis</taxon>
        <taxon>Zoopagomycota</taxon>
        <taxon>Kickxellomycotina</taxon>
        <taxon>Harpellomycetes</taxon>
        <taxon>Harpellales</taxon>
        <taxon>Legeriomycetaceae</taxon>
        <taxon>Smittium</taxon>
    </lineage>
</organism>
<dbReference type="InterPro" id="IPR032003">
    <property type="entry name" value="RAC_head"/>
</dbReference>
<dbReference type="EMBL" id="MBFS01000088">
    <property type="protein sequence ID" value="PVV04709.1"/>
    <property type="molecule type" value="Genomic_DNA"/>
</dbReference>
<keyword evidence="3" id="KW-0143">Chaperone</keyword>
<feature type="compositionally biased region" description="Basic and acidic residues" evidence="4">
    <location>
        <begin position="63"/>
        <end position="76"/>
    </location>
</feature>
<feature type="region of interest" description="Disordered" evidence="4">
    <location>
        <begin position="63"/>
        <end position="95"/>
    </location>
</feature>
<dbReference type="AlphaFoldDB" id="A0A2T9ZJD8"/>
<dbReference type="Proteomes" id="UP000245609">
    <property type="component" value="Unassembled WGS sequence"/>
</dbReference>
<evidence type="ECO:0000313" key="8">
    <source>
        <dbReference type="Proteomes" id="UP000245609"/>
    </source>
</evidence>
<feature type="domain" description="J" evidence="5">
    <location>
        <begin position="102"/>
        <end position="176"/>
    </location>
</feature>
<keyword evidence="8" id="KW-1185">Reference proteome</keyword>
<dbReference type="InterPro" id="IPR042569">
    <property type="entry name" value="RAC_head_sf"/>
</dbReference>
<feature type="region of interest" description="Disordered" evidence="4">
    <location>
        <begin position="330"/>
        <end position="354"/>
    </location>
</feature>
<evidence type="ECO:0000259" key="5">
    <source>
        <dbReference type="PROSITE" id="PS50076"/>
    </source>
</evidence>
<dbReference type="EMBL" id="MBFS01002595">
    <property type="protein sequence ID" value="PVU94936.1"/>
    <property type="molecule type" value="Genomic_DNA"/>
</dbReference>
<keyword evidence="2" id="KW-0963">Cytoplasm</keyword>
<dbReference type="PANTHER" id="PTHR43999:SF1">
    <property type="entry name" value="DNAJ HOMOLOG SUBFAMILY C MEMBER 2"/>
    <property type="match status" value="1"/>
</dbReference>
<name>A0A2T9ZJD8_9FUNG</name>
<dbReference type="GO" id="GO:0051083">
    <property type="term" value="P:'de novo' cotranslational protein folding"/>
    <property type="evidence" value="ECO:0007669"/>
    <property type="project" value="InterPro"/>
</dbReference>
<evidence type="ECO:0000256" key="2">
    <source>
        <dbReference type="ARBA" id="ARBA00022490"/>
    </source>
</evidence>
<dbReference type="InterPro" id="IPR001623">
    <property type="entry name" value="DnaJ_domain"/>
</dbReference>
<dbReference type="STRING" id="133381.A0A2T9ZJD8"/>
<dbReference type="GO" id="GO:0005829">
    <property type="term" value="C:cytosol"/>
    <property type="evidence" value="ECO:0007669"/>
    <property type="project" value="TreeGrafter"/>
</dbReference>
<gene>
    <name evidence="7" type="ORF">BB560_000782</name>
    <name evidence="6" type="ORF">BB560_005902</name>
</gene>
<dbReference type="Gene3D" id="1.10.287.110">
    <property type="entry name" value="DnaJ domain"/>
    <property type="match status" value="1"/>
</dbReference>
<dbReference type="GO" id="GO:0043022">
    <property type="term" value="F:ribosome binding"/>
    <property type="evidence" value="ECO:0007669"/>
    <property type="project" value="InterPro"/>
</dbReference>
<comment type="subcellular location">
    <subcellularLocation>
        <location evidence="1">Cytoplasm</location>
    </subcellularLocation>
</comment>
<dbReference type="InterPro" id="IPR054076">
    <property type="entry name" value="ZUO1-like_ZHD"/>
</dbReference>
<dbReference type="CDD" id="cd06257">
    <property type="entry name" value="DnaJ"/>
    <property type="match status" value="1"/>
</dbReference>
<dbReference type="Gene3D" id="1.10.8.840">
    <property type="entry name" value="Ribosome-associated complex head domain"/>
    <property type="match status" value="1"/>
</dbReference>
<dbReference type="Pfam" id="PF21884">
    <property type="entry name" value="ZUO1-like_ZHD"/>
    <property type="match status" value="1"/>
</dbReference>
<dbReference type="Pfam" id="PF00226">
    <property type="entry name" value="DnaJ"/>
    <property type="match status" value="1"/>
</dbReference>
<reference evidence="7 8" key="1">
    <citation type="journal article" date="2018" name="MBio">
        <title>Comparative Genomics Reveals the Core Gene Toolbox for the Fungus-Insect Symbiosis.</title>
        <authorList>
            <person name="Wang Y."/>
            <person name="Stata M."/>
            <person name="Wang W."/>
            <person name="Stajich J.E."/>
            <person name="White M.M."/>
            <person name="Moncalvo J.M."/>
        </authorList>
    </citation>
    <scope>NUCLEOTIDE SEQUENCE [LARGE SCALE GENOMIC DNA]</scope>
    <source>
        <strain evidence="7 8">SC-DP-2</strain>
    </source>
</reference>
<evidence type="ECO:0000256" key="3">
    <source>
        <dbReference type="ARBA" id="ARBA00023186"/>
    </source>
</evidence>
<sequence length="435" mass="50249">MTAIEITLPSVPETYSAPTVHSKPTFTEDKSVSIAGKYVYYFKKSLASTGSKGNAKHHYDHFELHEKSQGNKKSNEADLESDDEEEDPGLLNRSARDWKQQDHYAILGLSALRYKATPDQITKQYRKKALMHHPDKKIAMAGGVANPQFDEYYKCVQKAHNTLIDPVRRRQYDSVDPQIPEGYPVKVSKKNFFKTYSKIFELEGRFSRKQPVPKLGDINSTKEETEEFYDFFMNFDSWRSFEYLDKEDPGEADNRDNKRYIEKKNKNARDKAKKEDNQRLKDLLSECMKQDPRIIKFKEEEKLRRNAKKIQKEAEEKAALEAKLQAEEEAKKKEQEQLEAERQKKESVKKDKEAAKKLIRKEKKQIKNIVKDSNYFFPASESPSATQITEKLDILDKILAANKEPEQLVKLRSDLEAAVSSGTAEEVFASIASNL</sequence>
<dbReference type="SUPFAM" id="SSF46565">
    <property type="entry name" value="Chaperone J-domain"/>
    <property type="match status" value="1"/>
</dbReference>
<dbReference type="InterPro" id="IPR044634">
    <property type="entry name" value="Zuotin/DnaJC2"/>
</dbReference>
<comment type="caution">
    <text evidence="7">The sequence shown here is derived from an EMBL/GenBank/DDBJ whole genome shotgun (WGS) entry which is preliminary data.</text>
</comment>
<dbReference type="InterPro" id="IPR018253">
    <property type="entry name" value="DnaJ_domain_CS"/>
</dbReference>
<proteinExistence type="predicted"/>
<feature type="compositionally biased region" description="Acidic residues" evidence="4">
    <location>
        <begin position="77"/>
        <end position="88"/>
    </location>
</feature>